<evidence type="ECO:0000313" key="1">
    <source>
        <dbReference type="EMBL" id="CAG9933178.1"/>
    </source>
</evidence>
<proteinExistence type="predicted"/>
<keyword evidence="2" id="KW-1185">Reference proteome</keyword>
<dbReference type="EMBL" id="OU912926">
    <property type="protein sequence ID" value="CAG9933178.1"/>
    <property type="molecule type" value="Genomic_DNA"/>
</dbReference>
<protein>
    <recommendedName>
        <fullName evidence="3">Transposase</fullName>
    </recommendedName>
</protein>
<evidence type="ECO:0008006" key="3">
    <source>
        <dbReference type="Google" id="ProtNLM"/>
    </source>
</evidence>
<name>A0ABM8Z083_9PROT</name>
<dbReference type="Proteomes" id="UP000839052">
    <property type="component" value="Chromosome"/>
</dbReference>
<accession>A0ABM8Z083</accession>
<organism evidence="1 2">
    <name type="scientific">Candidatus Nitrotoga arctica</name>
    <dbReference type="NCBI Taxonomy" id="453162"/>
    <lineage>
        <taxon>Bacteria</taxon>
        <taxon>Pseudomonadati</taxon>
        <taxon>Pseudomonadota</taxon>
        <taxon>Betaproteobacteria</taxon>
        <taxon>Nitrosomonadales</taxon>
        <taxon>Gallionellaceae</taxon>
        <taxon>Candidatus Nitrotoga</taxon>
    </lineage>
</organism>
<sequence length="85" mass="9933">MFNSAVNQTVKFPDRTPFKNSVFMVFSKKSSKEHLLLMIVRQLQKARYCRVPFLAWLRFGYDTFHRHNPISAKVFALIKGGLTEP</sequence>
<reference evidence="1 2" key="1">
    <citation type="submission" date="2021-10" db="EMBL/GenBank/DDBJ databases">
        <authorList>
            <person name="Koch H."/>
        </authorList>
    </citation>
    <scope>NUCLEOTIDE SEQUENCE [LARGE SCALE GENOMIC DNA]</scope>
    <source>
        <strain evidence="1">6680</strain>
    </source>
</reference>
<gene>
    <name evidence="1" type="ORF">NTG6680_1929</name>
</gene>
<evidence type="ECO:0000313" key="2">
    <source>
        <dbReference type="Proteomes" id="UP000839052"/>
    </source>
</evidence>